<feature type="region of interest" description="Disordered" evidence="2">
    <location>
        <begin position="1"/>
        <end position="47"/>
    </location>
</feature>
<evidence type="ECO:0000259" key="3">
    <source>
        <dbReference type="PROSITE" id="PS01031"/>
    </source>
</evidence>
<dbReference type="Proteomes" id="UP001431572">
    <property type="component" value="Chromosome 2"/>
</dbReference>
<protein>
    <submittedName>
        <fullName evidence="5">Hsp20/alpha crystallin family protein</fullName>
    </submittedName>
</protein>
<feature type="compositionally biased region" description="Basic and acidic residues" evidence="2">
    <location>
        <begin position="63"/>
        <end position="77"/>
    </location>
</feature>
<sequence length="244" mass="26587">MSENKNTDKFSSFDPDSNDSETESPRVSRNSRRSSGSSAGGNINMGGFFKGLGEIAERLSEVVEKAEELSRKAKEAEASGNESGGELKSEFNSKGFVVKWGFNNSTLEDNPGAARPFASRPPGFASRPPARPAATPGYTIPAKDKAGQRPNPNNANLTPVATVREPYIEIHDETAEGQIVVIVELPGVAEEKVYFEIHDDILIVQGENTDCLYEKEVMLPAMVKAEPVSQKYQNGLLELRLKRV</sequence>
<dbReference type="InterPro" id="IPR008978">
    <property type="entry name" value="HSP20-like_chaperone"/>
</dbReference>
<dbReference type="CDD" id="cd00298">
    <property type="entry name" value="ACD_sHsps_p23-like"/>
    <property type="match status" value="1"/>
</dbReference>
<name>A0A8T7M6R2_9CHLR</name>
<dbReference type="Gene3D" id="2.60.40.790">
    <property type="match status" value="1"/>
</dbReference>
<reference evidence="5" key="2">
    <citation type="journal article" date="2024" name="Nature">
        <title>Anoxygenic phototroph of the Chloroflexota uses a type I reaction centre.</title>
        <authorList>
            <person name="Tsuji J.M."/>
            <person name="Shaw N.A."/>
            <person name="Nagashima S."/>
            <person name="Venkiteswaran J.J."/>
            <person name="Schiff S.L."/>
            <person name="Watanabe T."/>
            <person name="Fukui M."/>
            <person name="Hanada S."/>
            <person name="Tank M."/>
            <person name="Neufeld J.D."/>
        </authorList>
    </citation>
    <scope>NUCLEOTIDE SEQUENCE</scope>
    <source>
        <strain evidence="5">L227-S17</strain>
    </source>
</reference>
<dbReference type="EMBL" id="CP128400">
    <property type="protein sequence ID" value="WJW69734.1"/>
    <property type="molecule type" value="Genomic_DNA"/>
</dbReference>
<feature type="region of interest" description="Disordered" evidence="2">
    <location>
        <begin position="108"/>
        <end position="158"/>
    </location>
</feature>
<feature type="compositionally biased region" description="Low complexity" evidence="2">
    <location>
        <begin position="25"/>
        <end position="47"/>
    </location>
</feature>
<comment type="similarity">
    <text evidence="1">Belongs to the small heat shock protein (HSP20) family.</text>
</comment>
<accession>A0A8T7M6R2</accession>
<feature type="region of interest" description="Disordered" evidence="2">
    <location>
        <begin position="63"/>
        <end position="88"/>
    </location>
</feature>
<feature type="domain" description="SHSP" evidence="3">
    <location>
        <begin position="158"/>
        <end position="244"/>
    </location>
</feature>
<evidence type="ECO:0000256" key="2">
    <source>
        <dbReference type="SAM" id="MobiDB-lite"/>
    </source>
</evidence>
<dbReference type="PROSITE" id="PS01031">
    <property type="entry name" value="SHSP"/>
    <property type="match status" value="1"/>
</dbReference>
<dbReference type="RefSeq" id="WP_341471607.1">
    <property type="nucleotide sequence ID" value="NZ_CP128400.1"/>
</dbReference>
<evidence type="ECO:0000256" key="1">
    <source>
        <dbReference type="PROSITE-ProRule" id="PRU00285"/>
    </source>
</evidence>
<keyword evidence="7" id="KW-1185">Reference proteome</keyword>
<evidence type="ECO:0000313" key="5">
    <source>
        <dbReference type="EMBL" id="WJW69734.1"/>
    </source>
</evidence>
<evidence type="ECO:0000313" key="7">
    <source>
        <dbReference type="Proteomes" id="UP001431572"/>
    </source>
</evidence>
<dbReference type="EMBL" id="JACATZ010000003">
    <property type="protein sequence ID" value="NWJ47830.1"/>
    <property type="molecule type" value="Genomic_DNA"/>
</dbReference>
<feature type="compositionally biased region" description="Low complexity" evidence="2">
    <location>
        <begin position="118"/>
        <end position="137"/>
    </location>
</feature>
<reference evidence="4 6" key="1">
    <citation type="submission" date="2020-06" db="EMBL/GenBank/DDBJ databases">
        <title>Anoxygenic phototrophic Chloroflexota member uses a Type I reaction center.</title>
        <authorList>
            <person name="Tsuji J.M."/>
            <person name="Shaw N.A."/>
            <person name="Nagashima S."/>
            <person name="Venkiteswaran J."/>
            <person name="Schiff S.L."/>
            <person name="Hanada S."/>
            <person name="Tank M."/>
            <person name="Neufeld J.D."/>
        </authorList>
    </citation>
    <scope>NUCLEOTIDE SEQUENCE [LARGE SCALE GENOMIC DNA]</scope>
    <source>
        <strain evidence="4">L227-S17</strain>
    </source>
</reference>
<organism evidence="4 6">
    <name type="scientific">Candidatus Chlorohelix allophototropha</name>
    <dbReference type="NCBI Taxonomy" id="3003348"/>
    <lineage>
        <taxon>Bacteria</taxon>
        <taxon>Bacillati</taxon>
        <taxon>Chloroflexota</taxon>
        <taxon>Chloroflexia</taxon>
        <taxon>Candidatus Chloroheliales</taxon>
        <taxon>Candidatus Chloroheliaceae</taxon>
        <taxon>Candidatus Chlorohelix</taxon>
    </lineage>
</organism>
<evidence type="ECO:0000313" key="6">
    <source>
        <dbReference type="Proteomes" id="UP000521676"/>
    </source>
</evidence>
<evidence type="ECO:0000313" key="4">
    <source>
        <dbReference type="EMBL" id="NWJ47830.1"/>
    </source>
</evidence>
<dbReference type="Proteomes" id="UP000521676">
    <property type="component" value="Unassembled WGS sequence"/>
</dbReference>
<dbReference type="SUPFAM" id="SSF49764">
    <property type="entry name" value="HSP20-like chaperones"/>
    <property type="match status" value="1"/>
</dbReference>
<dbReference type="AlphaFoldDB" id="A0A8T7M6R2"/>
<proteinExistence type="inferred from homology"/>
<dbReference type="InterPro" id="IPR002068">
    <property type="entry name" value="A-crystallin/Hsp20_dom"/>
</dbReference>
<gene>
    <name evidence="4" type="ORF">HXX08_18410</name>
    <name evidence="5" type="ORF">OZ401_003364</name>
</gene>